<feature type="compositionally biased region" description="Low complexity" evidence="2">
    <location>
        <begin position="428"/>
        <end position="462"/>
    </location>
</feature>
<dbReference type="STRING" id="1754192.A0A1Y1XEU3"/>
<dbReference type="PANTHER" id="PTHR31315:SF1">
    <property type="entry name" value="PROTEIN SIP5"/>
    <property type="match status" value="1"/>
</dbReference>
<proteinExistence type="inferred from homology"/>
<dbReference type="EMBL" id="MCFG01000056">
    <property type="protein sequence ID" value="ORX84243.1"/>
    <property type="molecule type" value="Genomic_DNA"/>
</dbReference>
<reference evidence="3 4" key="1">
    <citation type="submission" date="2016-08" db="EMBL/GenBank/DDBJ databases">
        <title>A Parts List for Fungal Cellulosomes Revealed by Comparative Genomics.</title>
        <authorList>
            <consortium name="DOE Joint Genome Institute"/>
            <person name="Haitjema C.H."/>
            <person name="Gilmore S.P."/>
            <person name="Henske J.K."/>
            <person name="Solomon K.V."/>
            <person name="De Groot R."/>
            <person name="Kuo A."/>
            <person name="Mondo S.J."/>
            <person name="Salamov A.A."/>
            <person name="Labutti K."/>
            <person name="Zhao Z."/>
            <person name="Chiniquy J."/>
            <person name="Barry K."/>
            <person name="Brewer H.M."/>
            <person name="Purvine S.O."/>
            <person name="Wright A.T."/>
            <person name="Boxma B."/>
            <person name="Van Alen T."/>
            <person name="Hackstein J.H."/>
            <person name="Baker S.E."/>
            <person name="Grigoriev I.V."/>
            <person name="O'Malley M.A."/>
        </authorList>
    </citation>
    <scope>NUCLEOTIDE SEQUENCE [LARGE SCALE GENOMIC DNA]</scope>
    <source>
        <strain evidence="3 4">S4</strain>
    </source>
</reference>
<dbReference type="Proteomes" id="UP000193944">
    <property type="component" value="Unassembled WGS sequence"/>
</dbReference>
<feature type="region of interest" description="Disordered" evidence="2">
    <location>
        <begin position="405"/>
        <end position="511"/>
    </location>
</feature>
<reference evidence="3 4" key="2">
    <citation type="submission" date="2016-08" db="EMBL/GenBank/DDBJ databases">
        <title>Pervasive Adenine N6-methylation of Active Genes in Fungi.</title>
        <authorList>
            <consortium name="DOE Joint Genome Institute"/>
            <person name="Mondo S.J."/>
            <person name="Dannebaum R.O."/>
            <person name="Kuo R.C."/>
            <person name="Labutti K."/>
            <person name="Haridas S."/>
            <person name="Kuo A."/>
            <person name="Salamov A."/>
            <person name="Ahrendt S.R."/>
            <person name="Lipzen A."/>
            <person name="Sullivan W."/>
            <person name="Andreopoulos W.B."/>
            <person name="Clum A."/>
            <person name="Lindquist E."/>
            <person name="Daum C."/>
            <person name="Ramamoorthy G.K."/>
            <person name="Gryganskyi A."/>
            <person name="Culley D."/>
            <person name="Magnuson J.K."/>
            <person name="James T.Y."/>
            <person name="O'Malley M.A."/>
            <person name="Stajich J.E."/>
            <person name="Spatafora J.W."/>
            <person name="Visel A."/>
            <person name="Grigoriev I.V."/>
        </authorList>
    </citation>
    <scope>NUCLEOTIDE SEQUENCE [LARGE SCALE GENOMIC DNA]</scope>
    <source>
        <strain evidence="3 4">S4</strain>
    </source>
</reference>
<feature type="region of interest" description="Disordered" evidence="2">
    <location>
        <begin position="276"/>
        <end position="296"/>
    </location>
</feature>
<accession>A0A1Y1XEU3</accession>
<dbReference type="GO" id="GO:0005737">
    <property type="term" value="C:cytoplasm"/>
    <property type="evidence" value="ECO:0007669"/>
    <property type="project" value="TreeGrafter"/>
</dbReference>
<comment type="caution">
    <text evidence="3">The sequence shown here is derived from an EMBL/GenBank/DDBJ whole genome shotgun (WGS) entry which is preliminary data.</text>
</comment>
<dbReference type="InterPro" id="IPR039301">
    <property type="entry name" value="Sip5/DA2"/>
</dbReference>
<organism evidence="3 4">
    <name type="scientific">Anaeromyces robustus</name>
    <dbReference type="NCBI Taxonomy" id="1754192"/>
    <lineage>
        <taxon>Eukaryota</taxon>
        <taxon>Fungi</taxon>
        <taxon>Fungi incertae sedis</taxon>
        <taxon>Chytridiomycota</taxon>
        <taxon>Chytridiomycota incertae sedis</taxon>
        <taxon>Neocallimastigomycetes</taxon>
        <taxon>Neocallimastigales</taxon>
        <taxon>Neocallimastigaceae</taxon>
        <taxon>Anaeromyces</taxon>
    </lineage>
</organism>
<name>A0A1Y1XEU3_9FUNG</name>
<dbReference type="AlphaFoldDB" id="A0A1Y1XEU3"/>
<evidence type="ECO:0008006" key="5">
    <source>
        <dbReference type="Google" id="ProtNLM"/>
    </source>
</evidence>
<evidence type="ECO:0000256" key="2">
    <source>
        <dbReference type="SAM" id="MobiDB-lite"/>
    </source>
</evidence>
<protein>
    <recommendedName>
        <fullName evidence="5">RING-type domain-containing protein</fullName>
    </recommendedName>
</protein>
<feature type="compositionally biased region" description="Low complexity" evidence="2">
    <location>
        <begin position="99"/>
        <end position="115"/>
    </location>
</feature>
<feature type="compositionally biased region" description="Low complexity" evidence="2">
    <location>
        <begin position="405"/>
        <end position="420"/>
    </location>
</feature>
<evidence type="ECO:0000313" key="3">
    <source>
        <dbReference type="EMBL" id="ORX84243.1"/>
    </source>
</evidence>
<evidence type="ECO:0000313" key="4">
    <source>
        <dbReference type="Proteomes" id="UP000193944"/>
    </source>
</evidence>
<dbReference type="PANTHER" id="PTHR31315">
    <property type="entry name" value="PROTEIN SIP5"/>
    <property type="match status" value="1"/>
</dbReference>
<keyword evidence="4" id="KW-1185">Reference proteome</keyword>
<gene>
    <name evidence="3" type="ORF">BCR32DRAFT_266457</name>
</gene>
<sequence>MGNSNTKRSEESLSSTIRKKNKEFVDRPINYGCLVTQGIYTAKPEYDIDVVRGFILKKKLSPFYKGMESYSDNPFPGALTSSDNLKNTVLDETLKQNPDSLNDNSESVNNSESDSQTLRKKIYRRSTASTSDARRSRHNSFSSMKGGKNVLNNGNRSDNEDSLISPTSSSHTPKVDAEHPIYSKEEFFKFPIECPICFLYYPRNINYTRCCDQPICTECFIQIKRTFSNPEPTCCPYCVQPNFGVTYLSPDSEEYQKQYEILIKAKEQHNPEYEKLLSQGSTPGKKRRSSISHTDPHIVTSDDIYPGWMLKYEQYQREQRRLEAMRVRNFNAQVNNSATVALLDALLQIPTNENNILNRNGNSIRTLGSDLEELMLLEAIRRSLADSSSPTEDVEPVNLSVIEENNSNVNDNTSNISITNEPEEPTENIIDPDSPVNINNNDNNIVNDTANDTSNDVTNDNANTDDDNPNTITDITTNDNDNNTPEETGNNSEKVIINNNNNNNNDNSNDNNIELSDNTINDNIETNIINSTSTPVDS</sequence>
<dbReference type="OrthoDB" id="21471at2759"/>
<feature type="compositionally biased region" description="Low complexity" evidence="2">
    <location>
        <begin position="469"/>
        <end position="511"/>
    </location>
</feature>
<comment type="similarity">
    <text evidence="1">Belongs to the SIP5 family.</text>
</comment>
<feature type="compositionally biased region" description="Polar residues" evidence="2">
    <location>
        <begin position="150"/>
        <end position="172"/>
    </location>
</feature>
<feature type="region of interest" description="Disordered" evidence="2">
    <location>
        <begin position="95"/>
        <end position="176"/>
    </location>
</feature>
<evidence type="ECO:0000256" key="1">
    <source>
        <dbReference type="ARBA" id="ARBA00010402"/>
    </source>
</evidence>